<protein>
    <recommendedName>
        <fullName evidence="7">DNA translocase FtsK 4TM region domain-containing protein</fullName>
    </recommendedName>
</protein>
<feature type="transmembrane region" description="Helical" evidence="6">
    <location>
        <begin position="5"/>
        <end position="24"/>
    </location>
</feature>
<dbReference type="Pfam" id="PF13491">
    <property type="entry name" value="FtsK_4TM"/>
    <property type="match status" value="1"/>
</dbReference>
<keyword evidence="3 6" id="KW-0812">Transmembrane</keyword>
<feature type="non-terminal residue" evidence="8">
    <location>
        <position position="123"/>
    </location>
</feature>
<evidence type="ECO:0000256" key="4">
    <source>
        <dbReference type="ARBA" id="ARBA00022989"/>
    </source>
</evidence>
<keyword evidence="4 6" id="KW-1133">Transmembrane helix</keyword>
<keyword evidence="2" id="KW-1003">Cell membrane</keyword>
<evidence type="ECO:0000256" key="5">
    <source>
        <dbReference type="ARBA" id="ARBA00023136"/>
    </source>
</evidence>
<dbReference type="AlphaFoldDB" id="A0A381WK69"/>
<reference evidence="8" key="1">
    <citation type="submission" date="2018-05" db="EMBL/GenBank/DDBJ databases">
        <authorList>
            <person name="Lanie J.A."/>
            <person name="Ng W.-L."/>
            <person name="Kazmierczak K.M."/>
            <person name="Andrzejewski T.M."/>
            <person name="Davidsen T.M."/>
            <person name="Wayne K.J."/>
            <person name="Tettelin H."/>
            <person name="Glass J.I."/>
            <person name="Rusch D."/>
            <person name="Podicherti R."/>
            <person name="Tsui H.-C.T."/>
            <person name="Winkler M.E."/>
        </authorList>
    </citation>
    <scope>NUCLEOTIDE SEQUENCE</scope>
</reference>
<evidence type="ECO:0000256" key="2">
    <source>
        <dbReference type="ARBA" id="ARBA00022475"/>
    </source>
</evidence>
<evidence type="ECO:0000259" key="7">
    <source>
        <dbReference type="Pfam" id="PF13491"/>
    </source>
</evidence>
<dbReference type="EMBL" id="UINC01012068">
    <property type="protein sequence ID" value="SVA52910.1"/>
    <property type="molecule type" value="Genomic_DNA"/>
</dbReference>
<evidence type="ECO:0000313" key="8">
    <source>
        <dbReference type="EMBL" id="SVA52910.1"/>
    </source>
</evidence>
<proteinExistence type="predicted"/>
<evidence type="ECO:0000256" key="1">
    <source>
        <dbReference type="ARBA" id="ARBA00004651"/>
    </source>
</evidence>
<evidence type="ECO:0000256" key="6">
    <source>
        <dbReference type="SAM" id="Phobius"/>
    </source>
</evidence>
<dbReference type="InterPro" id="IPR025199">
    <property type="entry name" value="FtsK_4TM"/>
</dbReference>
<feature type="transmembrane region" description="Helical" evidence="6">
    <location>
        <begin position="58"/>
        <end position="78"/>
    </location>
</feature>
<keyword evidence="5 6" id="KW-0472">Membrane</keyword>
<sequence length="123" mass="12979">MIRDFFGVVALAFTVFGFMALNSFSPTDPSFNKSVTGMNVTNSGGMVGAYLADGLARIFGSGSFFLPIITAVFGWALIRGKQVQNWSLIIGSGALFLIGLCSLLAIQFKVDPFFGKAVPVGGL</sequence>
<comment type="subcellular location">
    <subcellularLocation>
        <location evidence="1">Cell membrane</location>
        <topology evidence="1">Multi-pass membrane protein</topology>
    </subcellularLocation>
</comment>
<evidence type="ECO:0000256" key="3">
    <source>
        <dbReference type="ARBA" id="ARBA00022692"/>
    </source>
</evidence>
<dbReference type="GO" id="GO:0005886">
    <property type="term" value="C:plasma membrane"/>
    <property type="evidence" value="ECO:0007669"/>
    <property type="project" value="UniProtKB-SubCell"/>
</dbReference>
<accession>A0A381WK69</accession>
<feature type="domain" description="DNA translocase FtsK 4TM region" evidence="7">
    <location>
        <begin position="2"/>
        <end position="123"/>
    </location>
</feature>
<gene>
    <name evidence="8" type="ORF">METZ01_LOCUS105764</name>
</gene>
<organism evidence="8">
    <name type="scientific">marine metagenome</name>
    <dbReference type="NCBI Taxonomy" id="408172"/>
    <lineage>
        <taxon>unclassified sequences</taxon>
        <taxon>metagenomes</taxon>
        <taxon>ecological metagenomes</taxon>
    </lineage>
</organism>
<feature type="transmembrane region" description="Helical" evidence="6">
    <location>
        <begin position="85"/>
        <end position="106"/>
    </location>
</feature>
<name>A0A381WK69_9ZZZZ</name>